<accession>A0A6J7D0P4</accession>
<proteinExistence type="predicted"/>
<dbReference type="EMBL" id="CAFBLS010000027">
    <property type="protein sequence ID" value="CAB4863741.1"/>
    <property type="molecule type" value="Genomic_DNA"/>
</dbReference>
<name>A0A6J7D0P4_9ZZZZ</name>
<reference evidence="1" key="1">
    <citation type="submission" date="2020-05" db="EMBL/GenBank/DDBJ databases">
        <authorList>
            <person name="Chiriac C."/>
            <person name="Salcher M."/>
            <person name="Ghai R."/>
            <person name="Kavagutti S V."/>
        </authorList>
    </citation>
    <scope>NUCLEOTIDE SEQUENCE</scope>
</reference>
<protein>
    <submittedName>
        <fullName evidence="1">Unannotated protein</fullName>
    </submittedName>
</protein>
<dbReference type="InterPro" id="IPR023869">
    <property type="entry name" value="tRNA_Adeno_NH3ase_assoc_put"/>
</dbReference>
<sequence length="163" mass="17535">MGTQLVEAESIDFAVAVWREEGIWMAAALPVRGAITAEALTSALRQFPGEGGVYGLVAVSDEFFAAVHQIGDRTRAFISDSTAILDWSLADELAEMIGLQVEEDELEDFEAIGDLSIFADFGLDATEVSMLCADDEMYPDEQVKVIAKRVGFAAQLASVLPAN</sequence>
<dbReference type="NCBIfam" id="TIGR03941">
    <property type="entry name" value="tRNA_deam_assoc"/>
    <property type="match status" value="1"/>
</dbReference>
<evidence type="ECO:0000313" key="1">
    <source>
        <dbReference type="EMBL" id="CAB4863741.1"/>
    </source>
</evidence>
<dbReference type="AlphaFoldDB" id="A0A6J7D0P4"/>
<gene>
    <name evidence="1" type="ORF">UFOPK3402_00346</name>
</gene>
<organism evidence="1">
    <name type="scientific">freshwater metagenome</name>
    <dbReference type="NCBI Taxonomy" id="449393"/>
    <lineage>
        <taxon>unclassified sequences</taxon>
        <taxon>metagenomes</taxon>
        <taxon>ecological metagenomes</taxon>
    </lineage>
</organism>